<dbReference type="InterPro" id="IPR036046">
    <property type="entry name" value="Acylphosphatase-like_dom_sf"/>
</dbReference>
<feature type="domain" description="BLUF" evidence="1">
    <location>
        <begin position="5"/>
        <end position="96"/>
    </location>
</feature>
<reference evidence="2" key="1">
    <citation type="submission" date="2022-08" db="EMBL/GenBank/DDBJ databases">
        <title>Novel Bdellovibrio Species Isolated from Svalbard: Designation Bdellovibrio svalbardensis.</title>
        <authorList>
            <person name="Mitchell R.J."/>
            <person name="Choi S.Y."/>
        </authorList>
    </citation>
    <scope>NUCLEOTIDE SEQUENCE</scope>
    <source>
        <strain evidence="2">PAP01</strain>
    </source>
</reference>
<evidence type="ECO:0000313" key="2">
    <source>
        <dbReference type="EMBL" id="MDG0816810.1"/>
    </source>
</evidence>
<dbReference type="InterPro" id="IPR007024">
    <property type="entry name" value="BLUF_domain"/>
</dbReference>
<organism evidence="2 3">
    <name type="scientific">Bdellovibrio svalbardensis</name>
    <dbReference type="NCBI Taxonomy" id="2972972"/>
    <lineage>
        <taxon>Bacteria</taxon>
        <taxon>Pseudomonadati</taxon>
        <taxon>Bdellovibrionota</taxon>
        <taxon>Bdellovibrionia</taxon>
        <taxon>Bdellovibrionales</taxon>
        <taxon>Pseudobdellovibrionaceae</taxon>
        <taxon>Bdellovibrio</taxon>
    </lineage>
</organism>
<sequence length="143" mass="16342">MPKPIFQLVYLSHAVEDISYTDIRDILDVSRAHNAKEDITGVLIYREGYFLQVLEGNKESVLKLVAKIKDDDRNFKLRVLLEADSPVRLFADWSMAFLDGDIQANSTVDLIELFELCLKSGMSDKVVIQTMVRKFRASAPEFK</sequence>
<proteinExistence type="predicted"/>
<dbReference type="EMBL" id="JANRMI010000003">
    <property type="protein sequence ID" value="MDG0816810.1"/>
    <property type="molecule type" value="Genomic_DNA"/>
</dbReference>
<dbReference type="SMART" id="SM01034">
    <property type="entry name" value="BLUF"/>
    <property type="match status" value="1"/>
</dbReference>
<accession>A0ABT6DJ05</accession>
<dbReference type="Proteomes" id="UP001152321">
    <property type="component" value="Unassembled WGS sequence"/>
</dbReference>
<comment type="caution">
    <text evidence="2">The sequence shown here is derived from an EMBL/GenBank/DDBJ whole genome shotgun (WGS) entry which is preliminary data.</text>
</comment>
<dbReference type="RefSeq" id="WP_277578288.1">
    <property type="nucleotide sequence ID" value="NZ_JANRMI010000003.1"/>
</dbReference>
<dbReference type="SUPFAM" id="SSF54975">
    <property type="entry name" value="Acylphosphatase/BLUF domain-like"/>
    <property type="match status" value="1"/>
</dbReference>
<dbReference type="Pfam" id="PF04940">
    <property type="entry name" value="BLUF"/>
    <property type="match status" value="1"/>
</dbReference>
<gene>
    <name evidence="2" type="ORF">NWE73_10570</name>
</gene>
<protein>
    <submittedName>
        <fullName evidence="2">BLUF domain-containing protein</fullName>
    </submittedName>
</protein>
<evidence type="ECO:0000259" key="1">
    <source>
        <dbReference type="PROSITE" id="PS50925"/>
    </source>
</evidence>
<name>A0ABT6DJ05_9BACT</name>
<keyword evidence="3" id="KW-1185">Reference proteome</keyword>
<evidence type="ECO:0000313" key="3">
    <source>
        <dbReference type="Proteomes" id="UP001152321"/>
    </source>
</evidence>
<dbReference type="PROSITE" id="PS50925">
    <property type="entry name" value="BLUF"/>
    <property type="match status" value="1"/>
</dbReference>
<dbReference type="Gene3D" id="3.30.70.100">
    <property type="match status" value="1"/>
</dbReference>